<dbReference type="GeneID" id="83880518"/>
<organism evidence="1 2">
    <name type="scientific">Shimia thalassica</name>
    <dbReference type="NCBI Taxonomy" id="1715693"/>
    <lineage>
        <taxon>Bacteria</taxon>
        <taxon>Pseudomonadati</taxon>
        <taxon>Pseudomonadota</taxon>
        <taxon>Alphaproteobacteria</taxon>
        <taxon>Rhodobacterales</taxon>
        <taxon>Roseobacteraceae</taxon>
    </lineage>
</organism>
<evidence type="ECO:0000313" key="2">
    <source>
        <dbReference type="Proteomes" id="UP000051870"/>
    </source>
</evidence>
<dbReference type="InterPro" id="IPR052022">
    <property type="entry name" value="26kDa_periplasmic_antigen"/>
</dbReference>
<dbReference type="RefSeq" id="WP_058310587.1">
    <property type="nucleotide sequence ID" value="NZ_CYTW01000001.1"/>
</dbReference>
<reference evidence="2" key="1">
    <citation type="submission" date="2015-09" db="EMBL/GenBank/DDBJ databases">
        <authorList>
            <person name="Rodrigo-Torres Lidia"/>
            <person name="Arahal R.David."/>
        </authorList>
    </citation>
    <scope>NUCLEOTIDE SEQUENCE [LARGE SCALE GENOMIC DNA]</scope>
    <source>
        <strain evidence="2">CECT 7735</strain>
    </source>
</reference>
<dbReference type="Pfam" id="PF04402">
    <property type="entry name" value="SIMPL"/>
    <property type="match status" value="1"/>
</dbReference>
<dbReference type="PANTHER" id="PTHR34387">
    <property type="entry name" value="SLR1258 PROTEIN"/>
    <property type="match status" value="1"/>
</dbReference>
<dbReference type="InterPro" id="IPR007497">
    <property type="entry name" value="SIMPL/DUF541"/>
</dbReference>
<dbReference type="Gene3D" id="3.30.110.170">
    <property type="entry name" value="Protein of unknown function (DUF541), domain 1"/>
    <property type="match status" value="1"/>
</dbReference>
<dbReference type="AlphaFoldDB" id="A0A0P1IP85"/>
<protein>
    <submittedName>
        <fullName evidence="1">26 kDa periplasmic immunogenic protein</fullName>
    </submittedName>
</protein>
<gene>
    <name evidence="1" type="ORF">PH7735_01465</name>
</gene>
<evidence type="ECO:0000313" key="1">
    <source>
        <dbReference type="EMBL" id="CUJ92284.1"/>
    </source>
</evidence>
<name>A0A0P1IP85_9RHOB</name>
<dbReference type="PANTHER" id="PTHR34387:SF1">
    <property type="entry name" value="PERIPLASMIC IMMUNOGENIC PROTEIN"/>
    <property type="match status" value="1"/>
</dbReference>
<dbReference type="STRING" id="1715693.PH7735_01465"/>
<proteinExistence type="predicted"/>
<sequence length="227" mass="23947">MRILFGFLVIVGMCGVAVAEPGRIVVSGHGAVEVTPDMAVLTLGVSHEAKDAGEAVSETSAKAGEILSRLDALGIEKRDVQTSNLSLHPVQKRYDSGNDAKIDAFRATNTVTVRVRDVSKLGTVLARVVQDGANQFNGLHFALQSRRPYEDDARRAAVADARAKAELYATAAGVTLGDVLEISEGGGQGPRPMPMMREAMMADASVPVAAGELTVRAQVTMVFTVSQ</sequence>
<dbReference type="Gene3D" id="3.30.70.2970">
    <property type="entry name" value="Protein of unknown function (DUF541), domain 2"/>
    <property type="match status" value="1"/>
</dbReference>
<keyword evidence="2" id="KW-1185">Reference proteome</keyword>
<dbReference type="EMBL" id="CYTW01000001">
    <property type="protein sequence ID" value="CUJ92284.1"/>
    <property type="molecule type" value="Genomic_DNA"/>
</dbReference>
<dbReference type="Proteomes" id="UP000051870">
    <property type="component" value="Unassembled WGS sequence"/>
</dbReference>
<dbReference type="GO" id="GO:0006974">
    <property type="term" value="P:DNA damage response"/>
    <property type="evidence" value="ECO:0007669"/>
    <property type="project" value="TreeGrafter"/>
</dbReference>
<accession>A0A0P1IP85</accession>